<dbReference type="AlphaFoldDB" id="A0AAV2HFW8"/>
<feature type="transmembrane region" description="Helical" evidence="8">
    <location>
        <begin position="314"/>
        <end position="333"/>
    </location>
</feature>
<organism evidence="9 10">
    <name type="scientific">Lymnaea stagnalis</name>
    <name type="common">Great pond snail</name>
    <name type="synonym">Helix stagnalis</name>
    <dbReference type="NCBI Taxonomy" id="6523"/>
    <lineage>
        <taxon>Eukaryota</taxon>
        <taxon>Metazoa</taxon>
        <taxon>Spiralia</taxon>
        <taxon>Lophotrochozoa</taxon>
        <taxon>Mollusca</taxon>
        <taxon>Gastropoda</taxon>
        <taxon>Heterobranchia</taxon>
        <taxon>Euthyneura</taxon>
        <taxon>Panpulmonata</taxon>
        <taxon>Hygrophila</taxon>
        <taxon>Lymnaeoidea</taxon>
        <taxon>Lymnaeidae</taxon>
        <taxon>Lymnaea</taxon>
    </lineage>
</organism>
<evidence type="ECO:0000256" key="4">
    <source>
        <dbReference type="ARBA" id="ARBA00022692"/>
    </source>
</evidence>
<feature type="region of interest" description="Disordered" evidence="7">
    <location>
        <begin position="1"/>
        <end position="20"/>
    </location>
</feature>
<accession>A0AAV2HFW8</accession>
<evidence type="ECO:0000313" key="9">
    <source>
        <dbReference type="EMBL" id="CAL1531644.1"/>
    </source>
</evidence>
<evidence type="ECO:0000256" key="7">
    <source>
        <dbReference type="SAM" id="MobiDB-lite"/>
    </source>
</evidence>
<dbReference type="PANTHER" id="PTHR10332">
    <property type="entry name" value="EQUILIBRATIVE NUCLEOSIDE TRANSPORTER"/>
    <property type="match status" value="1"/>
</dbReference>
<dbReference type="Pfam" id="PF01733">
    <property type="entry name" value="Nucleoside_tran"/>
    <property type="match status" value="1"/>
</dbReference>
<name>A0AAV2HFW8_LYMST</name>
<evidence type="ECO:0000313" key="10">
    <source>
        <dbReference type="Proteomes" id="UP001497497"/>
    </source>
</evidence>
<feature type="transmembrane region" description="Helical" evidence="8">
    <location>
        <begin position="250"/>
        <end position="270"/>
    </location>
</feature>
<keyword evidence="4 8" id="KW-0812">Transmembrane</keyword>
<keyword evidence="3" id="KW-0813">Transport</keyword>
<dbReference type="GO" id="GO:0005886">
    <property type="term" value="C:plasma membrane"/>
    <property type="evidence" value="ECO:0007669"/>
    <property type="project" value="TreeGrafter"/>
</dbReference>
<evidence type="ECO:0000256" key="8">
    <source>
        <dbReference type="SAM" id="Phobius"/>
    </source>
</evidence>
<proteinExistence type="inferred from homology"/>
<comment type="subcellular location">
    <subcellularLocation>
        <location evidence="1">Membrane</location>
        <topology evidence="1">Multi-pass membrane protein</topology>
    </subcellularLocation>
</comment>
<feature type="transmembrane region" description="Helical" evidence="8">
    <location>
        <begin position="67"/>
        <end position="88"/>
    </location>
</feature>
<evidence type="ECO:0008006" key="11">
    <source>
        <dbReference type="Google" id="ProtNLM"/>
    </source>
</evidence>
<feature type="transmembrane region" description="Helical" evidence="8">
    <location>
        <begin position="183"/>
        <end position="208"/>
    </location>
</feature>
<feature type="transmembrane region" description="Helical" evidence="8">
    <location>
        <begin position="386"/>
        <end position="404"/>
    </location>
</feature>
<keyword evidence="10" id="KW-1185">Reference proteome</keyword>
<feature type="transmembrane region" description="Helical" evidence="8">
    <location>
        <begin position="353"/>
        <end position="374"/>
    </location>
</feature>
<dbReference type="PIRSF" id="PIRSF016379">
    <property type="entry name" value="ENT"/>
    <property type="match status" value="1"/>
</dbReference>
<comment type="similarity">
    <text evidence="2">Belongs to the SLC29A/ENT transporter (TC 2.A.57) family.</text>
</comment>
<comment type="caution">
    <text evidence="9">The sequence shown here is derived from an EMBL/GenBank/DDBJ whole genome shotgun (WGS) entry which is preliminary data.</text>
</comment>
<keyword evidence="5 8" id="KW-1133">Transmembrane helix</keyword>
<keyword evidence="6 8" id="KW-0472">Membrane</keyword>
<gene>
    <name evidence="9" type="ORF">GSLYS_00005739001</name>
</gene>
<feature type="transmembrane region" description="Helical" evidence="8">
    <location>
        <begin position="125"/>
        <end position="145"/>
    </location>
</feature>
<feature type="transmembrane region" description="Helical" evidence="8">
    <location>
        <begin position="220"/>
        <end position="238"/>
    </location>
</feature>
<evidence type="ECO:0000256" key="5">
    <source>
        <dbReference type="ARBA" id="ARBA00022989"/>
    </source>
</evidence>
<feature type="transmembrane region" description="Helical" evidence="8">
    <location>
        <begin position="459"/>
        <end position="480"/>
    </location>
</feature>
<evidence type="ECO:0000256" key="2">
    <source>
        <dbReference type="ARBA" id="ARBA00007965"/>
    </source>
</evidence>
<reference evidence="9 10" key="1">
    <citation type="submission" date="2024-04" db="EMBL/GenBank/DDBJ databases">
        <authorList>
            <consortium name="Genoscope - CEA"/>
            <person name="William W."/>
        </authorList>
    </citation>
    <scope>NUCLEOTIDE SEQUENCE [LARGE SCALE GENOMIC DNA]</scope>
</reference>
<sequence length="483" mass="53510">MNSPETGYSSPVEYEEFPVPQDSDGELELMAYEEDYDDGFGPSKSPAEKKPLIGSSNQFEAPVDRKYGVFLIFGFLGLASLLPWNFFITAKKYFDYKFRNTSLPSNVSFDDEKHTTQMQKEFESYLSIVSNGSNLFFMILTVLLVRAIAVKVRVLVSTIIITIIFIITSVLTKVNTDSWQDTFFIFTLVMATFMSGVQSVLTGSVLGLSAVFPAIYSQSAMIGQAAGGTFSAICSILTHAFGGDPITSGLIYFLIATVVTVLSLVTYISLHFMKYAKYYMVTLASNINGINTELSVPSDSISRKEYFIEILKQTWMYCLSVCLVFLVTLSVFPAVCSLIKSTHTPKNEWTETYFTPVICFLLFNVFDFVGRLITFVIKFPGAHRPGWLLTMTILRIGFIPLLMLCNVQPREYLPLVLNNDAYPIVLISLLGLTNGYLGTLCMSFGPLKAKDEHLEGTGIMLALAMTVGLAGGSGFSILFVNLI</sequence>
<feature type="transmembrane region" description="Helical" evidence="8">
    <location>
        <begin position="424"/>
        <end position="447"/>
    </location>
</feature>
<dbReference type="PRINTS" id="PR01130">
    <property type="entry name" value="DERENTRNSPRT"/>
</dbReference>
<evidence type="ECO:0000256" key="1">
    <source>
        <dbReference type="ARBA" id="ARBA00004141"/>
    </source>
</evidence>
<dbReference type="GO" id="GO:0005337">
    <property type="term" value="F:nucleoside transmembrane transporter activity"/>
    <property type="evidence" value="ECO:0007669"/>
    <property type="project" value="InterPro"/>
</dbReference>
<evidence type="ECO:0000256" key="3">
    <source>
        <dbReference type="ARBA" id="ARBA00022448"/>
    </source>
</evidence>
<dbReference type="Proteomes" id="UP001497497">
    <property type="component" value="Unassembled WGS sequence"/>
</dbReference>
<protein>
    <recommendedName>
        <fullName evidence="11">Equilibrative nucleoside transporter 3</fullName>
    </recommendedName>
</protein>
<feature type="transmembrane region" description="Helical" evidence="8">
    <location>
        <begin position="152"/>
        <end position="171"/>
    </location>
</feature>
<evidence type="ECO:0000256" key="6">
    <source>
        <dbReference type="ARBA" id="ARBA00023136"/>
    </source>
</evidence>
<dbReference type="PANTHER" id="PTHR10332:SF88">
    <property type="entry name" value="EQUILIBRATIVE NUCLEOSIDE TRANSPORTER 1, ISOFORM A"/>
    <property type="match status" value="1"/>
</dbReference>
<dbReference type="InterPro" id="IPR002259">
    <property type="entry name" value="Eqnu_transpt"/>
</dbReference>
<dbReference type="EMBL" id="CAXITT010000094">
    <property type="protein sequence ID" value="CAL1531644.1"/>
    <property type="molecule type" value="Genomic_DNA"/>
</dbReference>